<name>A0A645JB76_9ZZZZ</name>
<dbReference type="AlphaFoldDB" id="A0A645JB76"/>
<comment type="caution">
    <text evidence="1">The sequence shown here is derived from an EMBL/GenBank/DDBJ whole genome shotgun (WGS) entry which is preliminary data.</text>
</comment>
<organism evidence="1">
    <name type="scientific">bioreactor metagenome</name>
    <dbReference type="NCBI Taxonomy" id="1076179"/>
    <lineage>
        <taxon>unclassified sequences</taxon>
        <taxon>metagenomes</taxon>
        <taxon>ecological metagenomes</taxon>
    </lineage>
</organism>
<evidence type="ECO:0000313" key="1">
    <source>
        <dbReference type="EMBL" id="MPN56773.1"/>
    </source>
</evidence>
<dbReference type="EMBL" id="VSSQ01127497">
    <property type="protein sequence ID" value="MPN56773.1"/>
    <property type="molecule type" value="Genomic_DNA"/>
</dbReference>
<sequence length="73" mass="8266">MVVGNQSLLIFRIGVGQLAARVHIAAQDISKRIASKVARQIGLHDCRRTRLNFSDQAWTPLVEHQDHRFTGFL</sequence>
<protein>
    <submittedName>
        <fullName evidence="1">Uncharacterized protein</fullName>
    </submittedName>
</protein>
<accession>A0A645JB76</accession>
<reference evidence="1" key="1">
    <citation type="submission" date="2019-08" db="EMBL/GenBank/DDBJ databases">
        <authorList>
            <person name="Kucharzyk K."/>
            <person name="Murdoch R.W."/>
            <person name="Higgins S."/>
            <person name="Loffler F."/>
        </authorList>
    </citation>
    <scope>NUCLEOTIDE SEQUENCE</scope>
</reference>
<gene>
    <name evidence="1" type="ORF">SDC9_204465</name>
</gene>
<proteinExistence type="predicted"/>